<name>A0A1T4X2V6_9BACT</name>
<evidence type="ECO:0000313" key="2">
    <source>
        <dbReference type="Proteomes" id="UP000189733"/>
    </source>
</evidence>
<sequence length="263" mass="29516">MISRTVFEQEHNCSLESSPERLNQLKEELTAIPWRVAAPSWVIPAGLVENCIALENVFPEVALLFFETQSCLAYTEDELPGWLAELHLDYHVHLPLDLEKYSEEERVQAVLGLARKSAFLSPRRFVLHPPGSPECLKACLEAWAGAGLDPRLLVLENVHGHNLMDYAELCMAWDVGFCLDLGHMLAYNQEFLLEELDEHSIRMLHLNAPGPKGRHLPLTALSAQGKDLLGKLLEKAQPDTLVTLEVFEEQGLLDSVTVLHDIV</sequence>
<protein>
    <recommendedName>
        <fullName evidence="3">Sugar phosphate isomerase/epimerase</fullName>
    </recommendedName>
</protein>
<proteinExistence type="predicted"/>
<dbReference type="Proteomes" id="UP000189733">
    <property type="component" value="Unassembled WGS sequence"/>
</dbReference>
<dbReference type="Gene3D" id="3.20.20.150">
    <property type="entry name" value="Divalent-metal-dependent TIM barrel enzymes"/>
    <property type="match status" value="1"/>
</dbReference>
<dbReference type="AlphaFoldDB" id="A0A1T4X2V6"/>
<evidence type="ECO:0000313" key="1">
    <source>
        <dbReference type="EMBL" id="SKA83201.1"/>
    </source>
</evidence>
<dbReference type="InterPro" id="IPR036237">
    <property type="entry name" value="Xyl_isomerase-like_sf"/>
</dbReference>
<dbReference type="OrthoDB" id="9792261at2"/>
<dbReference type="SUPFAM" id="SSF51658">
    <property type="entry name" value="Xylose isomerase-like"/>
    <property type="match status" value="1"/>
</dbReference>
<evidence type="ECO:0008006" key="3">
    <source>
        <dbReference type="Google" id="ProtNLM"/>
    </source>
</evidence>
<accession>A0A1T4X2V6</accession>
<keyword evidence="2" id="KW-1185">Reference proteome</keyword>
<dbReference type="RefSeq" id="WP_078686135.1">
    <property type="nucleotide sequence ID" value="NZ_FUYA01000014.1"/>
</dbReference>
<dbReference type="STRING" id="1121442.SAMN02745702_02872"/>
<dbReference type="EMBL" id="FUYA01000014">
    <property type="protein sequence ID" value="SKA83201.1"/>
    <property type="molecule type" value="Genomic_DNA"/>
</dbReference>
<reference evidence="1 2" key="1">
    <citation type="submission" date="2017-02" db="EMBL/GenBank/DDBJ databases">
        <authorList>
            <person name="Peterson S.W."/>
        </authorList>
    </citation>
    <scope>NUCLEOTIDE SEQUENCE [LARGE SCALE GENOMIC DNA]</scope>
    <source>
        <strain evidence="1 2">DSM 18034</strain>
    </source>
</reference>
<organism evidence="1 2">
    <name type="scientific">Desulfobaculum bizertense DSM 18034</name>
    <dbReference type="NCBI Taxonomy" id="1121442"/>
    <lineage>
        <taxon>Bacteria</taxon>
        <taxon>Pseudomonadati</taxon>
        <taxon>Thermodesulfobacteriota</taxon>
        <taxon>Desulfovibrionia</taxon>
        <taxon>Desulfovibrionales</taxon>
        <taxon>Desulfovibrionaceae</taxon>
        <taxon>Desulfobaculum</taxon>
    </lineage>
</organism>
<dbReference type="NCBIfam" id="NF041277">
    <property type="entry name" value="coba_remo_CbiR"/>
    <property type="match status" value="1"/>
</dbReference>
<gene>
    <name evidence="1" type="ORF">SAMN02745702_02872</name>
</gene>